<dbReference type="BioCyc" id="AMAC1300253:G12YX-3362-MONOMER"/>
<reference evidence="1 2" key="1">
    <citation type="journal article" date="2013" name="Genome Biol. Evol.">
        <title>Genomic Diversity of "Deep Ecotype" Alteromonas macleodii Isolates: Evidence for Pan-Mediterranean Clonal Frames.</title>
        <authorList>
            <person name="Lopez-Perez M."/>
            <person name="Gonzaga A."/>
            <person name="Rodriguez-Valera F."/>
        </authorList>
    </citation>
    <scope>NUCLEOTIDE SEQUENCE [LARGE SCALE GENOMIC DNA]</scope>
    <source>
        <strain evidence="2">'English Channel 615'</strain>
    </source>
</reference>
<dbReference type="GO" id="GO:0004349">
    <property type="term" value="F:glutamate 5-kinase activity"/>
    <property type="evidence" value="ECO:0007669"/>
    <property type="project" value="UniProtKB-EC"/>
</dbReference>
<dbReference type="HOGENOM" id="CLU_2912220_0_0_6"/>
<dbReference type="KEGG" id="amh:I633_21095"/>
<sequence length="61" mass="6767">MNRFTWQRAVIKVGSALIAPEGNECSGRYLLSLARFITASREAGKEVFWSLLVVWPLGAAK</sequence>
<dbReference type="AlphaFoldDB" id="S5AIQ2"/>
<name>S5AIQ2_9ALTE</name>
<evidence type="ECO:0000313" key="2">
    <source>
        <dbReference type="Proteomes" id="UP000014909"/>
    </source>
</evidence>
<proteinExistence type="predicted"/>
<dbReference type="PATRIC" id="fig|1300253.3.peg.4424"/>
<dbReference type="Proteomes" id="UP000014909">
    <property type="component" value="Chromosome"/>
</dbReference>
<dbReference type="EMBL" id="CP004846">
    <property type="protein sequence ID" value="AGP79715.1"/>
    <property type="molecule type" value="Genomic_DNA"/>
</dbReference>
<protein>
    <submittedName>
        <fullName evidence="1">Gamma-glutamyl kinase</fullName>
        <ecNumber evidence="1">2.7.2.11</ecNumber>
    </submittedName>
</protein>
<accession>S5AIQ2</accession>
<dbReference type="EC" id="2.7.2.11" evidence="1"/>
<evidence type="ECO:0000313" key="1">
    <source>
        <dbReference type="EMBL" id="AGP79715.1"/>
    </source>
</evidence>
<organism evidence="1 2">
    <name type="scientific">Alteromonas mediterranea 615</name>
    <dbReference type="NCBI Taxonomy" id="1300253"/>
    <lineage>
        <taxon>Bacteria</taxon>
        <taxon>Pseudomonadati</taxon>
        <taxon>Pseudomonadota</taxon>
        <taxon>Gammaproteobacteria</taxon>
        <taxon>Alteromonadales</taxon>
        <taxon>Alteromonadaceae</taxon>
        <taxon>Alteromonas/Salinimonas group</taxon>
        <taxon>Alteromonas</taxon>
    </lineage>
</organism>
<keyword evidence="1" id="KW-0808">Transferase</keyword>
<keyword evidence="1" id="KW-0418">Kinase</keyword>
<gene>
    <name evidence="1" type="ORF">I633_21095</name>
</gene>